<dbReference type="OrthoDB" id="9812260at2"/>
<feature type="domain" description="GGDEF" evidence="7">
    <location>
        <begin position="390"/>
        <end position="527"/>
    </location>
</feature>
<evidence type="ECO:0000259" key="7">
    <source>
        <dbReference type="PROSITE" id="PS50887"/>
    </source>
</evidence>
<organism evidence="8 9">
    <name type="scientific">Billgrantia montanilacus</name>
    <dbReference type="NCBI Taxonomy" id="2282305"/>
    <lineage>
        <taxon>Bacteria</taxon>
        <taxon>Pseudomonadati</taxon>
        <taxon>Pseudomonadota</taxon>
        <taxon>Gammaproteobacteria</taxon>
        <taxon>Oceanospirillales</taxon>
        <taxon>Halomonadaceae</taxon>
        <taxon>Billgrantia</taxon>
    </lineage>
</organism>
<evidence type="ECO:0000256" key="3">
    <source>
        <dbReference type="ARBA" id="ARBA00034247"/>
    </source>
</evidence>
<dbReference type="AlphaFoldDB" id="A0A368U172"/>
<dbReference type="PROSITE" id="PS50885">
    <property type="entry name" value="HAMP"/>
    <property type="match status" value="1"/>
</dbReference>
<keyword evidence="5" id="KW-1133">Transmembrane helix</keyword>
<protein>
    <recommendedName>
        <fullName evidence="2">diguanylate cyclase</fullName>
        <ecNumber evidence="2">2.7.7.65</ecNumber>
    </recommendedName>
</protein>
<dbReference type="PANTHER" id="PTHR45138">
    <property type="entry name" value="REGULATORY COMPONENTS OF SENSORY TRANSDUCTION SYSTEM"/>
    <property type="match status" value="1"/>
</dbReference>
<dbReference type="EC" id="2.7.7.65" evidence="2"/>
<dbReference type="SMART" id="SM00267">
    <property type="entry name" value="GGDEF"/>
    <property type="match status" value="1"/>
</dbReference>
<dbReference type="Gene3D" id="6.10.340.10">
    <property type="match status" value="1"/>
</dbReference>
<keyword evidence="5" id="KW-0812">Transmembrane</keyword>
<gene>
    <name evidence="8" type="ORF">DU505_02795</name>
</gene>
<sequence length="538" mass="60300">MTQARQMTALYSSLRNRFLLSLCAVLCLALLALVAIARFQIMPILLEDEEQYAGGELDRVERAIGSELGHMRRLVEDWAFWDDTYDFVQGERPEYVDSNLYESTLETLDLDLMIFLDAHNQPRWVVGYNGEGEFTSCPGTAPPCDWADTYIDFLQARLEGENEEPQTWLLAKPELAMATMSGIYQSREVSPSAGWLLMVRPLSAPWVEQLRDTTGIDLSLTSIAQDNDVTHDGLERISANRMTASRTVEAMPDDHLIRIDTLLPRQRYQASLETFRFALYWTVGVLVVTLLVVLWLLERIVLAPIRQFSHFTQRMHHDALPPPMPASLLKRRDEIGTLAQEFRNLLDHQHQQSALLLELSQHDSLTGLANRRLFDERLEKAVHMAQASGHEVSALMIDIDHFKLYNDHYGHLAGDECLIALAECMSRHLGRQDYLVARTGGEEFSVLLPDTSLEAAIDHGEALRLAIQERALPHATSPTAACVTVSIGVASCHPSASNNPTALMQAADNALYRAKESGRNRVKAGAAGRQEWTTTPSS</sequence>
<dbReference type="GO" id="GO:1902201">
    <property type="term" value="P:negative regulation of bacterial-type flagellum-dependent cell motility"/>
    <property type="evidence" value="ECO:0007669"/>
    <property type="project" value="TreeGrafter"/>
</dbReference>
<dbReference type="InterPro" id="IPR043128">
    <property type="entry name" value="Rev_trsase/Diguanyl_cyclase"/>
</dbReference>
<dbReference type="InterPro" id="IPR003660">
    <property type="entry name" value="HAMP_dom"/>
</dbReference>
<reference evidence="8 9" key="1">
    <citation type="submission" date="2018-07" db="EMBL/GenBank/DDBJ databases">
        <title>Halomonas montanilacus sp. nov., isolated from Lake Pengyan on Tibetan Plateau.</title>
        <authorList>
            <person name="Lu H."/>
            <person name="Xing P."/>
            <person name="Wu Q."/>
        </authorList>
    </citation>
    <scope>NUCLEOTIDE SEQUENCE [LARGE SCALE GENOMIC DNA]</scope>
    <source>
        <strain evidence="8 9">PYC7W</strain>
    </source>
</reference>
<dbReference type="PANTHER" id="PTHR45138:SF9">
    <property type="entry name" value="DIGUANYLATE CYCLASE DGCM-RELATED"/>
    <property type="match status" value="1"/>
</dbReference>
<dbReference type="Gene3D" id="3.30.70.270">
    <property type="match status" value="1"/>
</dbReference>
<feature type="region of interest" description="Disordered" evidence="4">
    <location>
        <begin position="518"/>
        <end position="538"/>
    </location>
</feature>
<evidence type="ECO:0000259" key="6">
    <source>
        <dbReference type="PROSITE" id="PS50885"/>
    </source>
</evidence>
<evidence type="ECO:0000313" key="9">
    <source>
        <dbReference type="Proteomes" id="UP000252405"/>
    </source>
</evidence>
<keyword evidence="9" id="KW-1185">Reference proteome</keyword>
<dbReference type="NCBIfam" id="TIGR00254">
    <property type="entry name" value="GGDEF"/>
    <property type="match status" value="1"/>
</dbReference>
<dbReference type="SUPFAM" id="SSF55073">
    <property type="entry name" value="Nucleotide cyclase"/>
    <property type="match status" value="1"/>
</dbReference>
<dbReference type="FunFam" id="3.30.70.270:FF:000001">
    <property type="entry name" value="Diguanylate cyclase domain protein"/>
    <property type="match status" value="1"/>
</dbReference>
<name>A0A368U172_9GAMM</name>
<keyword evidence="5" id="KW-0472">Membrane</keyword>
<dbReference type="InterPro" id="IPR050469">
    <property type="entry name" value="Diguanylate_Cyclase"/>
</dbReference>
<dbReference type="Proteomes" id="UP000252405">
    <property type="component" value="Unassembled WGS sequence"/>
</dbReference>
<dbReference type="GO" id="GO:0005886">
    <property type="term" value="C:plasma membrane"/>
    <property type="evidence" value="ECO:0007669"/>
    <property type="project" value="TreeGrafter"/>
</dbReference>
<accession>A0A368U172</accession>
<dbReference type="GO" id="GO:0043709">
    <property type="term" value="P:cell adhesion involved in single-species biofilm formation"/>
    <property type="evidence" value="ECO:0007669"/>
    <property type="project" value="TreeGrafter"/>
</dbReference>
<comment type="cofactor">
    <cofactor evidence="1">
        <name>Mg(2+)</name>
        <dbReference type="ChEBI" id="CHEBI:18420"/>
    </cofactor>
</comment>
<dbReference type="InterPro" id="IPR029787">
    <property type="entry name" value="Nucleotide_cyclase"/>
</dbReference>
<comment type="catalytic activity">
    <reaction evidence="3">
        <text>2 GTP = 3',3'-c-di-GMP + 2 diphosphate</text>
        <dbReference type="Rhea" id="RHEA:24898"/>
        <dbReference type="ChEBI" id="CHEBI:33019"/>
        <dbReference type="ChEBI" id="CHEBI:37565"/>
        <dbReference type="ChEBI" id="CHEBI:58805"/>
        <dbReference type="EC" id="2.7.7.65"/>
    </reaction>
</comment>
<dbReference type="GO" id="GO:0007165">
    <property type="term" value="P:signal transduction"/>
    <property type="evidence" value="ECO:0007669"/>
    <property type="project" value="InterPro"/>
</dbReference>
<proteinExistence type="predicted"/>
<dbReference type="PROSITE" id="PS50887">
    <property type="entry name" value="GGDEF"/>
    <property type="match status" value="1"/>
</dbReference>
<evidence type="ECO:0000256" key="1">
    <source>
        <dbReference type="ARBA" id="ARBA00001946"/>
    </source>
</evidence>
<evidence type="ECO:0000313" key="8">
    <source>
        <dbReference type="EMBL" id="RCV90850.1"/>
    </source>
</evidence>
<dbReference type="CDD" id="cd01949">
    <property type="entry name" value="GGDEF"/>
    <property type="match status" value="1"/>
</dbReference>
<evidence type="ECO:0000256" key="5">
    <source>
        <dbReference type="SAM" id="Phobius"/>
    </source>
</evidence>
<comment type="caution">
    <text evidence="8">The sequence shown here is derived from an EMBL/GenBank/DDBJ whole genome shotgun (WGS) entry which is preliminary data.</text>
</comment>
<dbReference type="Pfam" id="PF05228">
    <property type="entry name" value="CHASE4"/>
    <property type="match status" value="1"/>
</dbReference>
<evidence type="ECO:0000256" key="2">
    <source>
        <dbReference type="ARBA" id="ARBA00012528"/>
    </source>
</evidence>
<dbReference type="InterPro" id="IPR007892">
    <property type="entry name" value="CHASE4"/>
</dbReference>
<evidence type="ECO:0000256" key="4">
    <source>
        <dbReference type="SAM" id="MobiDB-lite"/>
    </source>
</evidence>
<dbReference type="GO" id="GO:0052621">
    <property type="term" value="F:diguanylate cyclase activity"/>
    <property type="evidence" value="ECO:0007669"/>
    <property type="project" value="UniProtKB-EC"/>
</dbReference>
<dbReference type="Pfam" id="PF00990">
    <property type="entry name" value="GGDEF"/>
    <property type="match status" value="1"/>
</dbReference>
<feature type="transmembrane region" description="Helical" evidence="5">
    <location>
        <begin position="277"/>
        <end position="297"/>
    </location>
</feature>
<feature type="domain" description="HAMP" evidence="6">
    <location>
        <begin position="299"/>
        <end position="354"/>
    </location>
</feature>
<dbReference type="InterPro" id="IPR000160">
    <property type="entry name" value="GGDEF_dom"/>
</dbReference>
<dbReference type="EMBL" id="QPII01000002">
    <property type="protein sequence ID" value="RCV90850.1"/>
    <property type="molecule type" value="Genomic_DNA"/>
</dbReference>